<gene>
    <name evidence="1" type="ORF">BpHYR1_020527</name>
</gene>
<proteinExistence type="predicted"/>
<name>A0A3M7S876_BRAPC</name>
<dbReference type="AlphaFoldDB" id="A0A3M7S876"/>
<organism evidence="1 2">
    <name type="scientific">Brachionus plicatilis</name>
    <name type="common">Marine rotifer</name>
    <name type="synonym">Brachionus muelleri</name>
    <dbReference type="NCBI Taxonomy" id="10195"/>
    <lineage>
        <taxon>Eukaryota</taxon>
        <taxon>Metazoa</taxon>
        <taxon>Spiralia</taxon>
        <taxon>Gnathifera</taxon>
        <taxon>Rotifera</taxon>
        <taxon>Eurotatoria</taxon>
        <taxon>Monogononta</taxon>
        <taxon>Pseudotrocha</taxon>
        <taxon>Ploima</taxon>
        <taxon>Brachionidae</taxon>
        <taxon>Brachionus</taxon>
    </lineage>
</organism>
<keyword evidence="2" id="KW-1185">Reference proteome</keyword>
<dbReference type="EMBL" id="REGN01001882">
    <property type="protein sequence ID" value="RNA31865.1"/>
    <property type="molecule type" value="Genomic_DNA"/>
</dbReference>
<reference evidence="1 2" key="1">
    <citation type="journal article" date="2018" name="Sci. Rep.">
        <title>Genomic signatures of local adaptation to the degree of environmental predictability in rotifers.</title>
        <authorList>
            <person name="Franch-Gras L."/>
            <person name="Hahn C."/>
            <person name="Garcia-Roger E.M."/>
            <person name="Carmona M.J."/>
            <person name="Serra M."/>
            <person name="Gomez A."/>
        </authorList>
    </citation>
    <scope>NUCLEOTIDE SEQUENCE [LARGE SCALE GENOMIC DNA]</scope>
    <source>
        <strain evidence="1">HYR1</strain>
    </source>
</reference>
<comment type="caution">
    <text evidence="1">The sequence shown here is derived from an EMBL/GenBank/DDBJ whole genome shotgun (WGS) entry which is preliminary data.</text>
</comment>
<dbReference type="Proteomes" id="UP000276133">
    <property type="component" value="Unassembled WGS sequence"/>
</dbReference>
<evidence type="ECO:0000313" key="2">
    <source>
        <dbReference type="Proteomes" id="UP000276133"/>
    </source>
</evidence>
<protein>
    <submittedName>
        <fullName evidence="1">Uncharacterized protein</fullName>
    </submittedName>
</protein>
<evidence type="ECO:0000313" key="1">
    <source>
        <dbReference type="EMBL" id="RNA31865.1"/>
    </source>
</evidence>
<sequence>MNGQLRSKVFPVKYDKKNLTEEFDQKIAYLNKFLNCIDLTKLNEDEIKFCVAASVRHLKELTENEYFQLNYIHNPITKQFVLKIIEMCFEKEQNYEKRMEMFKIIEYLIDWDVNLSEIKFSYNSQIDYENFFINLIPYIKWILREKKEKDTDHNNNLLSVSQSDNLVDLAIFSCNPPSIISFIKTVSYMFLCVKFSNLIKYGFVKDSLDFLLDNMFVSPSLSSELTLAISVNICGYGREKDSDLKNLMIKEEIQQIFDKCSSRAVYLLELNVRNESCRNLLKKALNIYCENITLHLNEIDTRYNIREGVVKYTCKDTLHEESIVFNWRQLLYKIVVSVVKILRTDFENEHNEVDIELVIYFYELLKANLESLTYEDSMSIAQKLMDIIVKINEWSNKSKQYFKNYQFDYLKSLSFELTIKFMTILKNDFCKTHLSAFEGLWLKSLEEWDLLAFKAISAFCQVNDTLQSFTHLKILARGIQSAWFNNFEKKCACKSGKMKNPKDFLNAVIIDSVGDLALAYDAIVQSKQECLKDFLDDIYPILKIYSKLFKSISKREHLVVFVKFYCKIFRIKSSILKNCILFIQNFFHSKLIIYLKLTIGMNICR</sequence>
<dbReference type="OrthoDB" id="10406831at2759"/>
<accession>A0A3M7S876</accession>